<gene>
    <name evidence="2" type="ORF">Scep_009529</name>
</gene>
<comment type="caution">
    <text evidence="2">The sequence shown here is derived from an EMBL/GenBank/DDBJ whole genome shotgun (WGS) entry which is preliminary data.</text>
</comment>
<dbReference type="Gene3D" id="1.10.340.70">
    <property type="match status" value="1"/>
</dbReference>
<reference evidence="2 3" key="1">
    <citation type="submission" date="2024-01" db="EMBL/GenBank/DDBJ databases">
        <title>Genome assemblies of Stephania.</title>
        <authorList>
            <person name="Yang L."/>
        </authorList>
    </citation>
    <scope>NUCLEOTIDE SEQUENCE [LARGE SCALE GENOMIC DNA]</scope>
    <source>
        <strain evidence="2">JXDWG</strain>
        <tissue evidence="2">Leaf</tissue>
    </source>
</reference>
<accession>A0AAP0JUT2</accession>
<dbReference type="EMBL" id="JBBNAG010000004">
    <property type="protein sequence ID" value="KAK9139848.1"/>
    <property type="molecule type" value="Genomic_DNA"/>
</dbReference>
<dbReference type="InterPro" id="IPR052160">
    <property type="entry name" value="Gypsy_RT_Integrase-like"/>
</dbReference>
<proteinExistence type="predicted"/>
<dbReference type="InterPro" id="IPR041588">
    <property type="entry name" value="Integrase_H2C2"/>
</dbReference>
<protein>
    <recommendedName>
        <fullName evidence="1">Integrase zinc-binding domain-containing protein</fullName>
    </recommendedName>
</protein>
<name>A0AAP0JUT2_9MAGN</name>
<evidence type="ECO:0000313" key="3">
    <source>
        <dbReference type="Proteomes" id="UP001419268"/>
    </source>
</evidence>
<evidence type="ECO:0000259" key="1">
    <source>
        <dbReference type="Pfam" id="PF17921"/>
    </source>
</evidence>
<organism evidence="2 3">
    <name type="scientific">Stephania cephalantha</name>
    <dbReference type="NCBI Taxonomy" id="152367"/>
    <lineage>
        <taxon>Eukaryota</taxon>
        <taxon>Viridiplantae</taxon>
        <taxon>Streptophyta</taxon>
        <taxon>Embryophyta</taxon>
        <taxon>Tracheophyta</taxon>
        <taxon>Spermatophyta</taxon>
        <taxon>Magnoliopsida</taxon>
        <taxon>Ranunculales</taxon>
        <taxon>Menispermaceae</taxon>
        <taxon>Menispermoideae</taxon>
        <taxon>Cissampelideae</taxon>
        <taxon>Stephania</taxon>
    </lineage>
</organism>
<keyword evidence="3" id="KW-1185">Reference proteome</keyword>
<dbReference type="PANTHER" id="PTHR47266">
    <property type="entry name" value="ENDONUCLEASE-RELATED"/>
    <property type="match status" value="1"/>
</dbReference>
<evidence type="ECO:0000313" key="2">
    <source>
        <dbReference type="EMBL" id="KAK9139848.1"/>
    </source>
</evidence>
<sequence length="127" mass="13943">MALLTLQPVAAIIQALRDFYQNPKEGLFLVHAISSNPSSHQGYSVREELVFCHSKLVVPETSTLRSLLLQEFHASPTGGHAGIQQTYARLSALFYWPLMGQSMVSFIKVCLSCQAVKPITKAPQGSL</sequence>
<dbReference type="Proteomes" id="UP001419268">
    <property type="component" value="Unassembled WGS sequence"/>
</dbReference>
<dbReference type="AlphaFoldDB" id="A0AAP0JUT2"/>
<dbReference type="FunFam" id="1.10.340.70:FF:000001">
    <property type="entry name" value="Retrovirus-related Pol polyprotein from transposon gypsy-like Protein"/>
    <property type="match status" value="1"/>
</dbReference>
<feature type="domain" description="Integrase zinc-binding" evidence="1">
    <location>
        <begin position="62"/>
        <end position="118"/>
    </location>
</feature>
<dbReference type="Pfam" id="PF17921">
    <property type="entry name" value="Integrase_H2C2"/>
    <property type="match status" value="1"/>
</dbReference>